<proteinExistence type="predicted"/>
<organism evidence="2 3">
    <name type="scientific">Actinoalloteichus hoggarensis</name>
    <dbReference type="NCBI Taxonomy" id="1470176"/>
    <lineage>
        <taxon>Bacteria</taxon>
        <taxon>Bacillati</taxon>
        <taxon>Actinomycetota</taxon>
        <taxon>Actinomycetes</taxon>
        <taxon>Pseudonocardiales</taxon>
        <taxon>Pseudonocardiaceae</taxon>
        <taxon>Actinoalloteichus</taxon>
    </lineage>
</organism>
<evidence type="ECO:0000313" key="3">
    <source>
        <dbReference type="Proteomes" id="UP000204221"/>
    </source>
</evidence>
<dbReference type="AlphaFoldDB" id="A0A221W838"/>
<dbReference type="KEGG" id="ahg:AHOG_22645"/>
<gene>
    <name evidence="2" type="ORF">AHOG_22645</name>
</gene>
<reference evidence="2 3" key="1">
    <citation type="submission" date="2017-07" db="EMBL/GenBank/DDBJ databases">
        <title>Complete genome sequence of Actinoalloteichus hoggarensis DSM 45943, type strain of Actinoalloteichus hoggarensis.</title>
        <authorList>
            <person name="Ruckert C."/>
            <person name="Nouioui I."/>
            <person name="Willmese J."/>
            <person name="van Wezel G."/>
            <person name="Klenk H.-P."/>
            <person name="Kalinowski J."/>
            <person name="Zotchev S.B."/>
        </authorList>
    </citation>
    <scope>NUCLEOTIDE SEQUENCE [LARGE SCALE GENOMIC DNA]</scope>
    <source>
        <strain evidence="2 3">DSM 45943</strain>
    </source>
</reference>
<sequence length="156" mass="16735">MSVQYDSAVIHHGPAHRVLPLRTVPAMRPAPVPSSAALALLEQARLALAESCRAISHHDRYLHSYLSALRAGTAVLAARSRPEPSPGGPRSVWWLLSSAAPEFAEWAGFFESCAARHAAVQAGVLRAVSVRDADDLERQVHQFTALAESAVWGGGR</sequence>
<dbReference type="Proteomes" id="UP000204221">
    <property type="component" value="Chromosome"/>
</dbReference>
<accession>A0A221W838</accession>
<evidence type="ECO:0000313" key="2">
    <source>
        <dbReference type="EMBL" id="ASO22142.1"/>
    </source>
</evidence>
<keyword evidence="3" id="KW-1185">Reference proteome</keyword>
<protein>
    <recommendedName>
        <fullName evidence="1">SAV-6107-like HEPN domain-containing protein</fullName>
    </recommendedName>
</protein>
<dbReference type="Pfam" id="PF18726">
    <property type="entry name" value="HEPN_SAV_6107"/>
    <property type="match status" value="1"/>
</dbReference>
<dbReference type="EMBL" id="CP022521">
    <property type="protein sequence ID" value="ASO22142.1"/>
    <property type="molecule type" value="Genomic_DNA"/>
</dbReference>
<name>A0A221W838_9PSEU</name>
<dbReference type="InterPro" id="IPR040891">
    <property type="entry name" value="HEPN_SAV_6107"/>
</dbReference>
<feature type="domain" description="SAV-6107-like HEPN" evidence="1">
    <location>
        <begin position="56"/>
        <end position="146"/>
    </location>
</feature>
<evidence type="ECO:0000259" key="1">
    <source>
        <dbReference type="Pfam" id="PF18726"/>
    </source>
</evidence>